<dbReference type="Gene3D" id="2.60.40.2360">
    <property type="entry name" value="Intracellular proteinase inhibitor BsuPI"/>
    <property type="match status" value="1"/>
</dbReference>
<protein>
    <submittedName>
        <fullName evidence="2">Intracellular proteinase inhibitor</fullName>
    </submittedName>
</protein>
<name>A0A1G6GK02_9BACI</name>
<dbReference type="AlphaFoldDB" id="A0A1G6GK02"/>
<sequence length="167" mass="18686">MKFVHGCIAVLAVFLMVACNGQEKNDDVIPTGGAENMDNIWAFEVDVEQKDDMLHVEMSLENVSGKGQTLVFPTSQVYDITLSNAQGEMIYRHSDGYMYTQQIVEVHYKADEKKAFTETVPLKNIPAGTYTMSVYLTPSQQELKKLGDENVLTDTFEIEIKDMSSAS</sequence>
<dbReference type="OrthoDB" id="1357684at2"/>
<dbReference type="InterPro" id="IPR038144">
    <property type="entry name" value="IPI"/>
</dbReference>
<dbReference type="InterPro" id="IPR020481">
    <property type="entry name" value="Intracell_prot_inh_BsuPI"/>
</dbReference>
<dbReference type="RefSeq" id="WP_090774400.1">
    <property type="nucleotide sequence ID" value="NZ_FMYM01000001.1"/>
</dbReference>
<dbReference type="PROSITE" id="PS51257">
    <property type="entry name" value="PROKAR_LIPOPROTEIN"/>
    <property type="match status" value="1"/>
</dbReference>
<dbReference type="EMBL" id="FMYM01000001">
    <property type="protein sequence ID" value="SDB82239.1"/>
    <property type="molecule type" value="Genomic_DNA"/>
</dbReference>
<proteinExistence type="predicted"/>
<dbReference type="Pfam" id="PF12690">
    <property type="entry name" value="BsuPI"/>
    <property type="match status" value="1"/>
</dbReference>
<evidence type="ECO:0000259" key="1">
    <source>
        <dbReference type="Pfam" id="PF12690"/>
    </source>
</evidence>
<evidence type="ECO:0000313" key="3">
    <source>
        <dbReference type="Proteomes" id="UP000242662"/>
    </source>
</evidence>
<evidence type="ECO:0000313" key="2">
    <source>
        <dbReference type="EMBL" id="SDB82239.1"/>
    </source>
</evidence>
<accession>A0A1G6GK02</accession>
<organism evidence="2 3">
    <name type="scientific">Shouchella lonarensis</name>
    <dbReference type="NCBI Taxonomy" id="1464122"/>
    <lineage>
        <taxon>Bacteria</taxon>
        <taxon>Bacillati</taxon>
        <taxon>Bacillota</taxon>
        <taxon>Bacilli</taxon>
        <taxon>Bacillales</taxon>
        <taxon>Bacillaceae</taxon>
        <taxon>Shouchella</taxon>
    </lineage>
</organism>
<dbReference type="Proteomes" id="UP000242662">
    <property type="component" value="Unassembled WGS sequence"/>
</dbReference>
<keyword evidence="3" id="KW-1185">Reference proteome</keyword>
<gene>
    <name evidence="2" type="ORF">SAMN05421737_101160</name>
</gene>
<reference evidence="3" key="1">
    <citation type="submission" date="2016-09" db="EMBL/GenBank/DDBJ databases">
        <authorList>
            <person name="Varghese N."/>
            <person name="Submissions S."/>
        </authorList>
    </citation>
    <scope>NUCLEOTIDE SEQUENCE [LARGE SCALE GENOMIC DNA]</scope>
    <source>
        <strain evidence="3">25nlg</strain>
    </source>
</reference>
<dbReference type="STRING" id="1464122.SAMN05421737_101160"/>
<feature type="domain" description="Intracellular proteinase inhibitor BsuPI" evidence="1">
    <location>
        <begin position="42"/>
        <end position="137"/>
    </location>
</feature>